<dbReference type="RefSeq" id="WP_175415154.1">
    <property type="nucleotide sequence ID" value="NZ_CP040396.1"/>
</dbReference>
<dbReference type="InterPro" id="IPR011990">
    <property type="entry name" value="TPR-like_helical_dom_sf"/>
</dbReference>
<evidence type="ECO:0000313" key="11">
    <source>
        <dbReference type="EMBL" id="QCT01189.1"/>
    </source>
</evidence>
<dbReference type="InterPro" id="IPR039420">
    <property type="entry name" value="WalR-like"/>
</dbReference>
<dbReference type="Gene3D" id="1.10.10.10">
    <property type="entry name" value="Winged helix-like DNA-binding domain superfamily/Winged helix DNA-binding domain"/>
    <property type="match status" value="1"/>
</dbReference>
<dbReference type="InterPro" id="IPR011006">
    <property type="entry name" value="CheY-like_superfamily"/>
</dbReference>
<dbReference type="Gene3D" id="3.40.50.2300">
    <property type="match status" value="1"/>
</dbReference>
<feature type="DNA-binding region" description="OmpR/PhoB-type" evidence="8">
    <location>
        <begin position="123"/>
        <end position="226"/>
    </location>
</feature>
<keyword evidence="12" id="KW-1185">Reference proteome</keyword>
<sequence length="378" mass="44725">MRAILVDDEPLALEHLAEELGSISGWDIIGTFQDPVQALGHILKLQPQVLLLDIEMPEMSGIQLAEVVREQLPELFIVFVTVYEEYAVKAFELYAQDYVLKPIYRDRLIKLTERLQHCMRYTAPALPAEAPVLQLFRSFQLGRRDAGPQALKWKTFKAQELFLYLLHHRGRLMPKQVIIEQLWPETEWKKGTTQLYTAVYQIRKLMQDEQLPVQILNSEEGYRLDPGGMELDVDIWEKRLREAPPLTSHTLPQHLSICEMYTGDYLSRYGYAWAEPERHRLRHKWLQHVQGIAGWYQQQEALEAAAELYRWAQGILPEEELFYHELMLIYARLKDRFSVEHQYRQLEDMLEEQFDAAPREEIQTWFRSWSRSQDRSLD</sequence>
<keyword evidence="6" id="KW-0804">Transcription</keyword>
<protein>
    <submittedName>
        <fullName evidence="11">Response regulator receiver domain protein</fullName>
    </submittedName>
</protein>
<dbReference type="AlphaFoldDB" id="A0A4P8XLV5"/>
<dbReference type="InterPro" id="IPR036388">
    <property type="entry name" value="WH-like_DNA-bd_sf"/>
</dbReference>
<evidence type="ECO:0000256" key="4">
    <source>
        <dbReference type="ARBA" id="ARBA00023015"/>
    </source>
</evidence>
<dbReference type="Pfam" id="PF00486">
    <property type="entry name" value="Trans_reg_C"/>
    <property type="match status" value="1"/>
</dbReference>
<dbReference type="PANTHER" id="PTHR48111">
    <property type="entry name" value="REGULATOR OF RPOS"/>
    <property type="match status" value="1"/>
</dbReference>
<reference evidence="11 12" key="1">
    <citation type="submission" date="2019-05" db="EMBL/GenBank/DDBJ databases">
        <authorList>
            <person name="Chen C."/>
        </authorList>
    </citation>
    <scope>NUCLEOTIDE SEQUENCE [LARGE SCALE GENOMIC DNA]</scope>
    <source>
        <strain evidence="11 12">HB172198</strain>
    </source>
</reference>
<evidence type="ECO:0000256" key="6">
    <source>
        <dbReference type="ARBA" id="ARBA00023163"/>
    </source>
</evidence>
<dbReference type="Proteomes" id="UP000300879">
    <property type="component" value="Chromosome"/>
</dbReference>
<feature type="modified residue" description="4-aspartylphosphate" evidence="7">
    <location>
        <position position="53"/>
    </location>
</feature>
<evidence type="ECO:0000259" key="10">
    <source>
        <dbReference type="PROSITE" id="PS51755"/>
    </source>
</evidence>
<keyword evidence="4" id="KW-0805">Transcription regulation</keyword>
<dbReference type="SUPFAM" id="SSF52172">
    <property type="entry name" value="CheY-like"/>
    <property type="match status" value="1"/>
</dbReference>
<dbReference type="GO" id="GO:0000976">
    <property type="term" value="F:transcription cis-regulatory region binding"/>
    <property type="evidence" value="ECO:0007669"/>
    <property type="project" value="TreeGrafter"/>
</dbReference>
<dbReference type="GO" id="GO:0006355">
    <property type="term" value="P:regulation of DNA-templated transcription"/>
    <property type="evidence" value="ECO:0007669"/>
    <property type="project" value="InterPro"/>
</dbReference>
<accession>A0A4P8XLV5</accession>
<dbReference type="PANTHER" id="PTHR48111:SF1">
    <property type="entry name" value="TWO-COMPONENT RESPONSE REGULATOR ORR33"/>
    <property type="match status" value="1"/>
</dbReference>
<gene>
    <name evidence="11" type="ORF">E6C60_0466</name>
</gene>
<feature type="domain" description="Response regulatory" evidence="9">
    <location>
        <begin position="2"/>
        <end position="116"/>
    </location>
</feature>
<feature type="domain" description="OmpR/PhoB-type" evidence="10">
    <location>
        <begin position="123"/>
        <end position="226"/>
    </location>
</feature>
<evidence type="ECO:0000256" key="1">
    <source>
        <dbReference type="ARBA" id="ARBA00005820"/>
    </source>
</evidence>
<dbReference type="KEGG" id="palo:E6C60_0466"/>
<dbReference type="Gene3D" id="1.25.40.10">
    <property type="entry name" value="Tetratricopeptide repeat domain"/>
    <property type="match status" value="1"/>
</dbReference>
<organism evidence="11 12">
    <name type="scientific">Paenibacillus algicola</name>
    <dbReference type="NCBI Taxonomy" id="2565926"/>
    <lineage>
        <taxon>Bacteria</taxon>
        <taxon>Bacillati</taxon>
        <taxon>Bacillota</taxon>
        <taxon>Bacilli</taxon>
        <taxon>Bacillales</taxon>
        <taxon>Paenibacillaceae</taxon>
        <taxon>Paenibacillus</taxon>
    </lineage>
</organism>
<dbReference type="GO" id="GO:0032993">
    <property type="term" value="C:protein-DNA complex"/>
    <property type="evidence" value="ECO:0007669"/>
    <property type="project" value="TreeGrafter"/>
</dbReference>
<evidence type="ECO:0000259" key="9">
    <source>
        <dbReference type="PROSITE" id="PS50110"/>
    </source>
</evidence>
<dbReference type="InterPro" id="IPR001867">
    <property type="entry name" value="OmpR/PhoB-type_DNA-bd"/>
</dbReference>
<evidence type="ECO:0000313" key="12">
    <source>
        <dbReference type="Proteomes" id="UP000300879"/>
    </source>
</evidence>
<dbReference type="SMART" id="SM01043">
    <property type="entry name" value="BTAD"/>
    <property type="match status" value="1"/>
</dbReference>
<dbReference type="GO" id="GO:0005829">
    <property type="term" value="C:cytosol"/>
    <property type="evidence" value="ECO:0007669"/>
    <property type="project" value="TreeGrafter"/>
</dbReference>
<comment type="similarity">
    <text evidence="1">Belongs to the AfsR/DnrI/RedD regulatory family.</text>
</comment>
<dbReference type="Pfam" id="PF03704">
    <property type="entry name" value="BTAD"/>
    <property type="match status" value="1"/>
</dbReference>
<keyword evidence="3" id="KW-0902">Two-component regulatory system</keyword>
<dbReference type="SUPFAM" id="SSF48452">
    <property type="entry name" value="TPR-like"/>
    <property type="match status" value="1"/>
</dbReference>
<dbReference type="InterPro" id="IPR001789">
    <property type="entry name" value="Sig_transdc_resp-reg_receiver"/>
</dbReference>
<proteinExistence type="inferred from homology"/>
<evidence type="ECO:0000256" key="5">
    <source>
        <dbReference type="ARBA" id="ARBA00023125"/>
    </source>
</evidence>
<name>A0A4P8XLV5_9BACL</name>
<dbReference type="Pfam" id="PF00072">
    <property type="entry name" value="Response_reg"/>
    <property type="match status" value="1"/>
</dbReference>
<dbReference type="SMART" id="SM00448">
    <property type="entry name" value="REC"/>
    <property type="match status" value="1"/>
</dbReference>
<dbReference type="SUPFAM" id="SSF46894">
    <property type="entry name" value="C-terminal effector domain of the bipartite response regulators"/>
    <property type="match status" value="1"/>
</dbReference>
<evidence type="ECO:0000256" key="2">
    <source>
        <dbReference type="ARBA" id="ARBA00022553"/>
    </source>
</evidence>
<dbReference type="GO" id="GO:0000156">
    <property type="term" value="F:phosphorelay response regulator activity"/>
    <property type="evidence" value="ECO:0007669"/>
    <property type="project" value="TreeGrafter"/>
</dbReference>
<dbReference type="InterPro" id="IPR016032">
    <property type="entry name" value="Sig_transdc_resp-reg_C-effctor"/>
</dbReference>
<dbReference type="PROSITE" id="PS50110">
    <property type="entry name" value="RESPONSE_REGULATORY"/>
    <property type="match status" value="1"/>
</dbReference>
<evidence type="ECO:0000256" key="7">
    <source>
        <dbReference type="PROSITE-ProRule" id="PRU00169"/>
    </source>
</evidence>
<keyword evidence="5 8" id="KW-0238">DNA-binding</keyword>
<evidence type="ECO:0000256" key="8">
    <source>
        <dbReference type="PROSITE-ProRule" id="PRU01091"/>
    </source>
</evidence>
<dbReference type="PROSITE" id="PS51755">
    <property type="entry name" value="OMPR_PHOB"/>
    <property type="match status" value="1"/>
</dbReference>
<dbReference type="EMBL" id="CP040396">
    <property type="protein sequence ID" value="QCT01189.1"/>
    <property type="molecule type" value="Genomic_DNA"/>
</dbReference>
<dbReference type="InterPro" id="IPR005158">
    <property type="entry name" value="BTAD"/>
</dbReference>
<keyword evidence="2 7" id="KW-0597">Phosphoprotein</keyword>
<evidence type="ECO:0000256" key="3">
    <source>
        <dbReference type="ARBA" id="ARBA00023012"/>
    </source>
</evidence>